<proteinExistence type="predicted"/>
<keyword evidence="3" id="KW-1185">Reference proteome</keyword>
<protein>
    <submittedName>
        <fullName evidence="2">Uncharacterized protein</fullName>
    </submittedName>
</protein>
<reference evidence="2" key="1">
    <citation type="submission" date="2016-12" db="EMBL/GenBank/DDBJ databases">
        <title>The genomes of Aspergillus section Nigri reveals drivers in fungal speciation.</title>
        <authorList>
            <consortium name="DOE Joint Genome Institute"/>
            <person name="Vesth T.C."/>
            <person name="Nybo J."/>
            <person name="Theobald S."/>
            <person name="Brandl J."/>
            <person name="Frisvad J.C."/>
            <person name="Nielsen K.F."/>
            <person name="Lyhne E.K."/>
            <person name="Kogle M.E."/>
            <person name="Kuo A."/>
            <person name="Riley R."/>
            <person name="Clum A."/>
            <person name="Nolan M."/>
            <person name="Lipzen A."/>
            <person name="Salamov A."/>
            <person name="Henrissat B."/>
            <person name="Wiebenga A."/>
            <person name="De Vries R.P."/>
            <person name="Grigoriev I.V."/>
            <person name="Mortensen U.H."/>
            <person name="Andersen M.R."/>
            <person name="Baker S.E."/>
        </authorList>
    </citation>
    <scope>NUCLEOTIDE SEQUENCE [LARGE SCALE GENOMIC DNA]</scope>
    <source>
        <strain evidence="2">CBS 115656</strain>
    </source>
</reference>
<dbReference type="Proteomes" id="UP000247647">
    <property type="component" value="Unassembled WGS sequence"/>
</dbReference>
<evidence type="ECO:0000313" key="2">
    <source>
        <dbReference type="EMBL" id="PYH32229.1"/>
    </source>
</evidence>
<feature type="region of interest" description="Disordered" evidence="1">
    <location>
        <begin position="21"/>
        <end position="76"/>
    </location>
</feature>
<organism evidence="2 3">
    <name type="scientific">Aspergillus neoniger (strain CBS 115656)</name>
    <dbReference type="NCBI Taxonomy" id="1448310"/>
    <lineage>
        <taxon>Eukaryota</taxon>
        <taxon>Fungi</taxon>
        <taxon>Dikarya</taxon>
        <taxon>Ascomycota</taxon>
        <taxon>Pezizomycotina</taxon>
        <taxon>Eurotiomycetes</taxon>
        <taxon>Eurotiomycetidae</taxon>
        <taxon>Eurotiales</taxon>
        <taxon>Aspergillaceae</taxon>
        <taxon>Aspergillus</taxon>
        <taxon>Aspergillus subgen. Circumdati</taxon>
    </lineage>
</organism>
<dbReference type="AlphaFoldDB" id="A0A318YDR9"/>
<gene>
    <name evidence="2" type="ORF">BO87DRAFT_408431</name>
</gene>
<feature type="compositionally biased region" description="Polar residues" evidence="1">
    <location>
        <begin position="51"/>
        <end position="72"/>
    </location>
</feature>
<dbReference type="InterPro" id="IPR021858">
    <property type="entry name" value="Fun_TF"/>
</dbReference>
<accession>A0A318YDR9</accession>
<dbReference type="OrthoDB" id="39175at2759"/>
<sequence length="511" mass="56894">MSWFTGPAEKLRLALLSDLQPPLERSQSSTETIEQCETSNPFVESTEAPDHSTTGSGPALTLQTSEAESSPGKQHDAGIVSRLTDLSTNEHPVIDTCVLSISAAHLSQQQREMSKLAASHHTAALAKLAAEFDALDKQSPSVSPDKALLSQRNTGSTTVLLLGITMIGKTSSWNDLSSLGTQHLEAARAIFKSLYCERHAEPSPDSCLLGPDDPRARQFFVGALAYWEALMSFAVDNSTDTTDYLLPFGDDESNMSIMHPWSGLSPKLFIYLSRVGSLARQAHHLRRATASPQRTQKDRHELLSQGKHLEELICQYKFPRQDQFQSTGDPSTPILHFRFLARAYELSIMLELCRTFPELLRRDQRELDHDSLKQHLNTLAITILTLIAKIPETSGTRAIHMPVLVIAGSTLQFQRTEDMHVDMEVLAEGVPVSTQTRGQFDIQFWRLFVDSRLDKLASYMGLDTVRRACRIVRETWARADRILLSSPLDGQSPIVHWIDVMIDNGLETLIG</sequence>
<dbReference type="EMBL" id="KZ821469">
    <property type="protein sequence ID" value="PYH32229.1"/>
    <property type="molecule type" value="Genomic_DNA"/>
</dbReference>
<feature type="compositionally biased region" description="Polar residues" evidence="1">
    <location>
        <begin position="25"/>
        <end position="43"/>
    </location>
</feature>
<dbReference type="Pfam" id="PF11951">
    <property type="entry name" value="Fungal_trans_2"/>
    <property type="match status" value="1"/>
</dbReference>
<evidence type="ECO:0000256" key="1">
    <source>
        <dbReference type="SAM" id="MobiDB-lite"/>
    </source>
</evidence>
<name>A0A318YDR9_ASPNB</name>
<dbReference type="GeneID" id="37128603"/>
<evidence type="ECO:0000313" key="3">
    <source>
        <dbReference type="Proteomes" id="UP000247647"/>
    </source>
</evidence>
<dbReference type="RefSeq" id="XP_025477707.1">
    <property type="nucleotide sequence ID" value="XM_025626147.1"/>
</dbReference>